<comment type="cofactor">
    <cofactor evidence="1 11">
        <name>Mg(2+)</name>
        <dbReference type="ChEBI" id="CHEBI:18420"/>
    </cofactor>
</comment>
<feature type="binding site" evidence="11">
    <location>
        <position position="92"/>
    </location>
    <ligand>
        <name>ATP</name>
        <dbReference type="ChEBI" id="CHEBI:30616"/>
    </ligand>
</feature>
<dbReference type="Gene3D" id="3.30.460.10">
    <property type="entry name" value="Beta Polymerase, domain 2"/>
    <property type="match status" value="1"/>
</dbReference>
<dbReference type="NCBIfam" id="NF008137">
    <property type="entry name" value="PRK10885.1"/>
    <property type="match status" value="1"/>
</dbReference>
<dbReference type="InterPro" id="IPR032828">
    <property type="entry name" value="PolyA_RNA-bd"/>
</dbReference>
<evidence type="ECO:0000313" key="15">
    <source>
        <dbReference type="Proteomes" id="UP000199698"/>
    </source>
</evidence>
<keyword evidence="15" id="KW-1185">Reference proteome</keyword>
<dbReference type="HAMAP" id="MF_01262">
    <property type="entry name" value="CCA_bact_type2"/>
    <property type="match status" value="1"/>
</dbReference>
<dbReference type="GO" id="GO:0000287">
    <property type="term" value="F:magnesium ion binding"/>
    <property type="evidence" value="ECO:0007669"/>
    <property type="project" value="UniProtKB-UniRule"/>
</dbReference>
<comment type="catalytic activity">
    <reaction evidence="11">
        <text>a tRNA with a 3' CCA end + 2 CTP + ATP = a tRNA with a 3' CCACCA end + 3 diphosphate</text>
        <dbReference type="Rhea" id="RHEA:76235"/>
        <dbReference type="Rhea" id="RHEA-COMP:10468"/>
        <dbReference type="Rhea" id="RHEA-COMP:18655"/>
        <dbReference type="ChEBI" id="CHEBI:30616"/>
        <dbReference type="ChEBI" id="CHEBI:33019"/>
        <dbReference type="ChEBI" id="CHEBI:37563"/>
        <dbReference type="ChEBI" id="CHEBI:83071"/>
        <dbReference type="ChEBI" id="CHEBI:195187"/>
    </reaction>
</comment>
<evidence type="ECO:0000256" key="7">
    <source>
        <dbReference type="ARBA" id="ARBA00022800"/>
    </source>
</evidence>
<dbReference type="GO" id="GO:0160016">
    <property type="term" value="F:CCACCA tRNA nucleotidyltransferase activity"/>
    <property type="evidence" value="ECO:0007669"/>
    <property type="project" value="RHEA"/>
</dbReference>
<dbReference type="PANTHER" id="PTHR47545">
    <property type="entry name" value="MULTIFUNCTIONAL CCA PROTEIN"/>
    <property type="match status" value="1"/>
</dbReference>
<keyword evidence="2 11" id="KW-0808">Transferase</keyword>
<feature type="binding site" evidence="11">
    <location>
        <position position="92"/>
    </location>
    <ligand>
        <name>CTP</name>
        <dbReference type="ChEBI" id="CHEBI:37563"/>
    </ligand>
</feature>
<feature type="binding site" evidence="11">
    <location>
        <position position="141"/>
    </location>
    <ligand>
        <name>ATP</name>
        <dbReference type="ChEBI" id="CHEBI:30616"/>
    </ligand>
</feature>
<evidence type="ECO:0000256" key="4">
    <source>
        <dbReference type="ARBA" id="ARBA00022695"/>
    </source>
</evidence>
<comment type="function">
    <text evidence="11">Catalyzes the addition and repair of the essential 3'-terminal CCA sequence in tRNAs without using a nucleic acid template. Adds these three nucleotides in the order of C, C, and A to the tRNA nucleotide-73, using CTP and ATP as substrates and producing inorganic pyrophosphate. tRNA 3'-terminal CCA addition is required both for tRNA processing and repair. Also involved in tRNA surveillance by mediating tandem CCA addition to generate a CCACCA at the 3' terminus of unstable tRNAs. While stable tRNAs receive only 3'-terminal CCA, unstable tRNAs are marked with CCACCA and rapidly degraded.</text>
</comment>
<dbReference type="InterPro" id="IPR050124">
    <property type="entry name" value="tRNA_CCA-adding_enzyme"/>
</dbReference>
<dbReference type="SUPFAM" id="SSF81891">
    <property type="entry name" value="Poly A polymerase C-terminal region-like"/>
    <property type="match status" value="1"/>
</dbReference>
<keyword evidence="6 11" id="KW-0547">Nucleotide-binding</keyword>
<dbReference type="OrthoDB" id="9805698at2"/>
<evidence type="ECO:0000256" key="1">
    <source>
        <dbReference type="ARBA" id="ARBA00001946"/>
    </source>
</evidence>
<evidence type="ECO:0000256" key="6">
    <source>
        <dbReference type="ARBA" id="ARBA00022741"/>
    </source>
</evidence>
<dbReference type="InterPro" id="IPR012006">
    <property type="entry name" value="CCA_bact"/>
</dbReference>
<evidence type="ECO:0000256" key="10">
    <source>
        <dbReference type="ARBA" id="ARBA00022884"/>
    </source>
</evidence>
<dbReference type="EMBL" id="FMBA01000001">
    <property type="protein sequence ID" value="SCB72837.1"/>
    <property type="molecule type" value="Genomic_DNA"/>
</dbReference>
<dbReference type="GO" id="GO:0000049">
    <property type="term" value="F:tRNA binding"/>
    <property type="evidence" value="ECO:0007669"/>
    <property type="project" value="UniProtKB-UniRule"/>
</dbReference>
<dbReference type="Proteomes" id="UP000199698">
    <property type="component" value="Unassembled WGS sequence"/>
</dbReference>
<feature type="binding site" evidence="11">
    <location>
        <position position="12"/>
    </location>
    <ligand>
        <name>ATP</name>
        <dbReference type="ChEBI" id="CHEBI:30616"/>
    </ligand>
</feature>
<dbReference type="RefSeq" id="WP_091119078.1">
    <property type="nucleotide sequence ID" value="NZ_FMBA01000001.1"/>
</dbReference>
<evidence type="ECO:0000256" key="11">
    <source>
        <dbReference type="HAMAP-Rule" id="MF_01262"/>
    </source>
</evidence>
<dbReference type="STRING" id="1798183.GA0061080_100158"/>
<keyword evidence="4 11" id="KW-0548">Nucleotidyltransferase</keyword>
<keyword evidence="9 11" id="KW-0460">Magnesium</keyword>
<dbReference type="SUPFAM" id="SSF81301">
    <property type="entry name" value="Nucleotidyltransferase"/>
    <property type="match status" value="1"/>
</dbReference>
<keyword evidence="5 11" id="KW-0479">Metal-binding</keyword>
<dbReference type="Gene3D" id="1.10.3090.10">
    <property type="entry name" value="cca-adding enzyme, domain 2"/>
    <property type="match status" value="1"/>
</dbReference>
<evidence type="ECO:0000259" key="13">
    <source>
        <dbReference type="Pfam" id="PF12627"/>
    </source>
</evidence>
<dbReference type="EC" id="2.7.7.72" evidence="11"/>
<protein>
    <recommendedName>
        <fullName evidence="11">CCA-adding enzyme</fullName>
        <ecNumber evidence="11">2.7.7.72</ecNumber>
    </recommendedName>
    <alternativeName>
        <fullName evidence="11">CCA tRNA nucleotidyltransferase</fullName>
    </alternativeName>
    <alternativeName>
        <fullName evidence="11">tRNA CCA-pyrophosphorylase</fullName>
    </alternativeName>
    <alternativeName>
        <fullName evidence="11">tRNA adenylyl-/cytidylyl- transferase</fullName>
    </alternativeName>
    <alternativeName>
        <fullName evidence="11">tRNA nucleotidyltransferase</fullName>
    </alternativeName>
    <alternativeName>
        <fullName evidence="11">tRNA-NT</fullName>
    </alternativeName>
</protein>
<feature type="binding site" evidence="11">
    <location>
        <position position="9"/>
    </location>
    <ligand>
        <name>CTP</name>
        <dbReference type="ChEBI" id="CHEBI:37563"/>
    </ligand>
</feature>
<evidence type="ECO:0000313" key="14">
    <source>
        <dbReference type="EMBL" id="SCB72837.1"/>
    </source>
</evidence>
<dbReference type="GO" id="GO:0004810">
    <property type="term" value="F:CCA tRNA nucleotidyltransferase activity"/>
    <property type="evidence" value="ECO:0007669"/>
    <property type="project" value="UniProtKB-UniRule"/>
</dbReference>
<sequence length="365" mass="41360">MSKIYLVGGSVRDKLLHLPVADHDWVVVGATPEDLLALGYQQVGKDFPVFLHPSTKEEYALARTERKSGRGYTGFICDFGKEITLEQDLIRRDLTINAIAMDEDCNIIDPYHGVDDIKHKILRHVSPAFREDPLRILRVARFAARFHRLGFTVAPQTLELMKQMVLAGEVSYLTPERVWKETEKALSTLNPQIYFQILEQCGALPLLFSSLDLTANISDALKKSAQLTDDLTIRFAVLCAQLSNKLAVEALCEKIKVPNNYTKVAVMVQQYRNNLERVQTLTAEQIISLLNSIDVWRNPLHLDQLIIASQTFSKTTSFAQANYIKEAYKIANSVNVQQIISEGYTGKQIHFELQKRRIEALLNCI</sequence>
<evidence type="ECO:0000259" key="12">
    <source>
        <dbReference type="Pfam" id="PF01743"/>
    </source>
</evidence>
<evidence type="ECO:0000256" key="9">
    <source>
        <dbReference type="ARBA" id="ARBA00022842"/>
    </source>
</evidence>
<evidence type="ECO:0000256" key="8">
    <source>
        <dbReference type="ARBA" id="ARBA00022840"/>
    </source>
</evidence>
<dbReference type="CDD" id="cd05398">
    <property type="entry name" value="NT_ClassII-CCAase"/>
    <property type="match status" value="1"/>
</dbReference>
<feature type="binding site" evidence="11">
    <location>
        <position position="12"/>
    </location>
    <ligand>
        <name>CTP</name>
        <dbReference type="ChEBI" id="CHEBI:37563"/>
    </ligand>
</feature>
<organism evidence="14 15">
    <name type="scientific">Gilliamella intestini</name>
    <dbReference type="NCBI Taxonomy" id="1798183"/>
    <lineage>
        <taxon>Bacteria</taxon>
        <taxon>Pseudomonadati</taxon>
        <taxon>Pseudomonadota</taxon>
        <taxon>Gammaproteobacteria</taxon>
        <taxon>Orbales</taxon>
        <taxon>Orbaceae</taxon>
        <taxon>Gilliamella</taxon>
    </lineage>
</organism>
<proteinExistence type="inferred from homology"/>
<evidence type="ECO:0000256" key="3">
    <source>
        <dbReference type="ARBA" id="ARBA00022694"/>
    </source>
</evidence>
<evidence type="ECO:0000256" key="5">
    <source>
        <dbReference type="ARBA" id="ARBA00022723"/>
    </source>
</evidence>
<feature type="binding site" evidence="11">
    <location>
        <position position="141"/>
    </location>
    <ligand>
        <name>CTP</name>
        <dbReference type="ChEBI" id="CHEBI:37563"/>
    </ligand>
</feature>
<name>A0A1C3YRW2_9GAMM</name>
<feature type="binding site" evidence="11">
    <location>
        <position position="138"/>
    </location>
    <ligand>
        <name>ATP</name>
        <dbReference type="ChEBI" id="CHEBI:30616"/>
    </ligand>
</feature>
<evidence type="ECO:0000256" key="2">
    <source>
        <dbReference type="ARBA" id="ARBA00022679"/>
    </source>
</evidence>
<dbReference type="GO" id="GO:0001680">
    <property type="term" value="P:tRNA 3'-terminal CCA addition"/>
    <property type="evidence" value="ECO:0007669"/>
    <property type="project" value="UniProtKB-UniRule"/>
</dbReference>
<reference evidence="15" key="1">
    <citation type="submission" date="2016-08" db="EMBL/GenBank/DDBJ databases">
        <authorList>
            <person name="Varghese N."/>
            <person name="Submissions Spin"/>
        </authorList>
    </citation>
    <scope>NUCLEOTIDE SEQUENCE [LARGE SCALE GENOMIC DNA]</scope>
    <source>
        <strain evidence="15">R-53144</strain>
    </source>
</reference>
<dbReference type="InterPro" id="IPR043519">
    <property type="entry name" value="NT_sf"/>
</dbReference>
<feature type="domain" description="Poly A polymerase head" evidence="12">
    <location>
        <begin position="4"/>
        <end position="123"/>
    </location>
</feature>
<dbReference type="Pfam" id="PF01743">
    <property type="entry name" value="PolyA_pol"/>
    <property type="match status" value="1"/>
</dbReference>
<dbReference type="AlphaFoldDB" id="A0A1C3YRW2"/>
<dbReference type="GO" id="GO:0005524">
    <property type="term" value="F:ATP binding"/>
    <property type="evidence" value="ECO:0007669"/>
    <property type="project" value="UniProtKB-UniRule"/>
</dbReference>
<dbReference type="PIRSF" id="PIRSF000813">
    <property type="entry name" value="CCA_bact"/>
    <property type="match status" value="1"/>
</dbReference>
<feature type="binding site" evidence="11">
    <location>
        <position position="9"/>
    </location>
    <ligand>
        <name>ATP</name>
        <dbReference type="ChEBI" id="CHEBI:30616"/>
    </ligand>
</feature>
<gene>
    <name evidence="11" type="primary">cca</name>
    <name evidence="14" type="ORF">GA0061080_100158</name>
</gene>
<comment type="similarity">
    <text evidence="11">Belongs to the tRNA nucleotidyltransferase/poly(A) polymerase family. Bacterial CCA-adding enzyme type 2 subfamily.</text>
</comment>
<comment type="miscellaneous">
    <text evidence="11">A single active site specifically recognizes both ATP and CTP and is responsible for their addition.</text>
</comment>
<dbReference type="InterPro" id="IPR002646">
    <property type="entry name" value="PolA_pol_head_dom"/>
</dbReference>
<feature type="binding site" evidence="11">
    <location>
        <position position="138"/>
    </location>
    <ligand>
        <name>CTP</name>
        <dbReference type="ChEBI" id="CHEBI:37563"/>
    </ligand>
</feature>
<keyword evidence="8 11" id="KW-0067">ATP-binding</keyword>
<keyword evidence="7 11" id="KW-0692">RNA repair</keyword>
<dbReference type="GO" id="GO:0042245">
    <property type="term" value="P:RNA repair"/>
    <property type="evidence" value="ECO:0007669"/>
    <property type="project" value="UniProtKB-KW"/>
</dbReference>
<feature type="binding site" evidence="11">
    <location>
        <position position="22"/>
    </location>
    <ligand>
        <name>Mg(2+)</name>
        <dbReference type="ChEBI" id="CHEBI:18420"/>
    </ligand>
</feature>
<keyword evidence="3 11" id="KW-0819">tRNA processing</keyword>
<feature type="binding site" evidence="11">
    <location>
        <position position="24"/>
    </location>
    <ligand>
        <name>Mg(2+)</name>
        <dbReference type="ChEBI" id="CHEBI:18420"/>
    </ligand>
</feature>
<dbReference type="PANTHER" id="PTHR47545:SF1">
    <property type="entry name" value="MULTIFUNCTIONAL CCA PROTEIN"/>
    <property type="match status" value="1"/>
</dbReference>
<keyword evidence="10 11" id="KW-0694">RNA-binding</keyword>
<accession>A0A1C3YRW2</accession>
<feature type="domain" description="tRNA nucleotidyltransferase/poly(A) polymerase RNA and SrmB- binding" evidence="13">
    <location>
        <begin position="150"/>
        <end position="211"/>
    </location>
</feature>
<comment type="catalytic activity">
    <reaction evidence="11">
        <text>a tRNA precursor + 2 CTP + ATP = a tRNA with a 3' CCA end + 3 diphosphate</text>
        <dbReference type="Rhea" id="RHEA:14433"/>
        <dbReference type="Rhea" id="RHEA-COMP:10465"/>
        <dbReference type="Rhea" id="RHEA-COMP:10468"/>
        <dbReference type="ChEBI" id="CHEBI:30616"/>
        <dbReference type="ChEBI" id="CHEBI:33019"/>
        <dbReference type="ChEBI" id="CHEBI:37563"/>
        <dbReference type="ChEBI" id="CHEBI:74896"/>
        <dbReference type="ChEBI" id="CHEBI:83071"/>
        <dbReference type="EC" id="2.7.7.72"/>
    </reaction>
</comment>
<dbReference type="Pfam" id="PF12627">
    <property type="entry name" value="PolyA_pol_RNAbd"/>
    <property type="match status" value="1"/>
</dbReference>